<dbReference type="Proteomes" id="UP001230156">
    <property type="component" value="Unassembled WGS sequence"/>
</dbReference>
<accession>A0ABU0YLH9</accession>
<keyword evidence="2" id="KW-1185">Reference proteome</keyword>
<reference evidence="2" key="1">
    <citation type="submission" date="2023-08" db="EMBL/GenBank/DDBJ databases">
        <title>Rhodospirillaceae gen. nov., a novel taxon isolated from the Yangtze River Yuezi River estuary sludge.</title>
        <authorList>
            <person name="Ruan L."/>
        </authorList>
    </citation>
    <scope>NUCLEOTIDE SEQUENCE [LARGE SCALE GENOMIC DNA]</scope>
    <source>
        <strain evidence="2">R-7</strain>
    </source>
</reference>
<dbReference type="RefSeq" id="WP_379956047.1">
    <property type="nucleotide sequence ID" value="NZ_JAUYVI010000004.1"/>
</dbReference>
<protein>
    <submittedName>
        <fullName evidence="1">SH3 domain-containing protein</fullName>
    </submittedName>
</protein>
<sequence>MLACVIPAQHALAQENLPLPRYASFKSSEVNLRAGPGENYPKQWVYQRAGMPVEIFEEWDTWRRIRDYQGVVGWVSVNLLTSKRMAVVIETRRTLHDSPSATAPAVAELDPGVIGRIEECSGDWCRLEVKGYEGWLKRAEIWGVNPTENFKE</sequence>
<organism evidence="1 2">
    <name type="scientific">Dongia sedimenti</name>
    <dbReference type="NCBI Taxonomy" id="3064282"/>
    <lineage>
        <taxon>Bacteria</taxon>
        <taxon>Pseudomonadati</taxon>
        <taxon>Pseudomonadota</taxon>
        <taxon>Alphaproteobacteria</taxon>
        <taxon>Rhodospirillales</taxon>
        <taxon>Dongiaceae</taxon>
        <taxon>Dongia</taxon>
    </lineage>
</organism>
<dbReference type="Gene3D" id="2.30.30.40">
    <property type="entry name" value="SH3 Domains"/>
    <property type="match status" value="1"/>
</dbReference>
<dbReference type="Pfam" id="PF06347">
    <property type="entry name" value="SH3_4"/>
    <property type="match status" value="2"/>
</dbReference>
<dbReference type="InterPro" id="IPR010466">
    <property type="entry name" value="DUF1058"/>
</dbReference>
<comment type="caution">
    <text evidence="1">The sequence shown here is derived from an EMBL/GenBank/DDBJ whole genome shotgun (WGS) entry which is preliminary data.</text>
</comment>
<evidence type="ECO:0000313" key="1">
    <source>
        <dbReference type="EMBL" id="MDQ7248570.1"/>
    </source>
</evidence>
<name>A0ABU0YLH9_9PROT</name>
<proteinExistence type="predicted"/>
<evidence type="ECO:0000313" key="2">
    <source>
        <dbReference type="Proteomes" id="UP001230156"/>
    </source>
</evidence>
<gene>
    <name evidence="1" type="ORF">Q8A70_12870</name>
</gene>
<dbReference type="EMBL" id="JAUYVI010000004">
    <property type="protein sequence ID" value="MDQ7248570.1"/>
    <property type="molecule type" value="Genomic_DNA"/>
</dbReference>